<evidence type="ECO:0000256" key="1">
    <source>
        <dbReference type="SAM" id="Phobius"/>
    </source>
</evidence>
<protein>
    <submittedName>
        <fullName evidence="2">Uncharacterized protein</fullName>
    </submittedName>
</protein>
<evidence type="ECO:0000313" key="2">
    <source>
        <dbReference type="EMBL" id="QCE03692.1"/>
    </source>
</evidence>
<reference evidence="2 3" key="1">
    <citation type="submission" date="2019-04" db="EMBL/GenBank/DDBJ databases">
        <title>An improved genome assembly and genetic linkage map for asparagus bean, Vigna unguiculata ssp. sesquipedialis.</title>
        <authorList>
            <person name="Xia Q."/>
            <person name="Zhang R."/>
            <person name="Dong Y."/>
        </authorList>
    </citation>
    <scope>NUCLEOTIDE SEQUENCE [LARGE SCALE GENOMIC DNA]</scope>
    <source>
        <tissue evidence="2">Leaf</tissue>
    </source>
</reference>
<keyword evidence="3" id="KW-1185">Reference proteome</keyword>
<name>A0A4D6MSU0_VIGUN</name>
<dbReference type="Proteomes" id="UP000501690">
    <property type="component" value="Linkage Group LG8"/>
</dbReference>
<dbReference type="EMBL" id="CP039352">
    <property type="protein sequence ID" value="QCE03692.1"/>
    <property type="molecule type" value="Genomic_DNA"/>
</dbReference>
<keyword evidence="1" id="KW-1133">Transmembrane helix</keyword>
<keyword evidence="1" id="KW-0472">Membrane</keyword>
<gene>
    <name evidence="2" type="ORF">DEO72_LG8g1717</name>
</gene>
<accession>A0A4D6MSU0</accession>
<feature type="transmembrane region" description="Helical" evidence="1">
    <location>
        <begin position="69"/>
        <end position="91"/>
    </location>
</feature>
<organism evidence="2 3">
    <name type="scientific">Vigna unguiculata</name>
    <name type="common">Cowpea</name>
    <dbReference type="NCBI Taxonomy" id="3917"/>
    <lineage>
        <taxon>Eukaryota</taxon>
        <taxon>Viridiplantae</taxon>
        <taxon>Streptophyta</taxon>
        <taxon>Embryophyta</taxon>
        <taxon>Tracheophyta</taxon>
        <taxon>Spermatophyta</taxon>
        <taxon>Magnoliopsida</taxon>
        <taxon>eudicotyledons</taxon>
        <taxon>Gunneridae</taxon>
        <taxon>Pentapetalae</taxon>
        <taxon>rosids</taxon>
        <taxon>fabids</taxon>
        <taxon>Fabales</taxon>
        <taxon>Fabaceae</taxon>
        <taxon>Papilionoideae</taxon>
        <taxon>50 kb inversion clade</taxon>
        <taxon>NPAAA clade</taxon>
        <taxon>indigoferoid/millettioid clade</taxon>
        <taxon>Phaseoleae</taxon>
        <taxon>Vigna</taxon>
    </lineage>
</organism>
<keyword evidence="1" id="KW-0812">Transmembrane</keyword>
<feature type="transmembrane region" description="Helical" evidence="1">
    <location>
        <begin position="126"/>
        <end position="148"/>
    </location>
</feature>
<dbReference type="AlphaFoldDB" id="A0A4D6MSU0"/>
<feature type="transmembrane region" description="Helical" evidence="1">
    <location>
        <begin position="168"/>
        <end position="186"/>
    </location>
</feature>
<evidence type="ECO:0000313" key="3">
    <source>
        <dbReference type="Proteomes" id="UP000501690"/>
    </source>
</evidence>
<sequence length="219" mass="24223">MFETLSQGVDQMDWSSSDVCAKLNSDTGTRSLTKWPVVTWHQCRRIIAIIFYYWKNWYDILIKEHIPTVWKLIGVLAAVALLGLTIAQTYYSAKSTVGTVSFNVYIEISIISSSNSQVAVSFRVTIAAPFSASFAMPFAASFATPLPAPDVVLFAHRLRILSFSNNHVAFSFCFAVAAPFASPFAASFTHCLRAARTVSVWTEYCSFMELTVSFVVAAP</sequence>
<proteinExistence type="predicted"/>